<dbReference type="Proteomes" id="UP000326169">
    <property type="component" value="Unassembled WGS sequence"/>
</dbReference>
<dbReference type="EMBL" id="BIMW01000177">
    <property type="protein sequence ID" value="GCE96284.1"/>
    <property type="molecule type" value="Genomic_DNA"/>
</dbReference>
<dbReference type="GeneID" id="301685112"/>
<dbReference type="Pfam" id="PF04365">
    <property type="entry name" value="BrnT_toxin"/>
    <property type="match status" value="1"/>
</dbReference>
<comment type="caution">
    <text evidence="1">The sequence shown here is derived from an EMBL/GenBank/DDBJ whole genome shotgun (WGS) entry which is preliminary data.</text>
</comment>
<name>A0A5M3T9Y3_LIMPL</name>
<dbReference type="InterPro" id="IPR038573">
    <property type="entry name" value="BrnT_sf"/>
</dbReference>
<evidence type="ECO:0008006" key="3">
    <source>
        <dbReference type="Google" id="ProtNLM"/>
    </source>
</evidence>
<gene>
    <name evidence="1" type="ORF">NIES46_43530</name>
</gene>
<evidence type="ECO:0000313" key="1">
    <source>
        <dbReference type="EMBL" id="GCE96284.1"/>
    </source>
</evidence>
<sequence length="107" mass="12639">MNFWENLVTICSNSQGMEFEWDETKRLTNLRKHGIDFIDVPLVFDGDIVTFEDDRSNYGEQRFVTLGLLQGRVVAIVHTEQEEYIRIISARKATKYEQQIYFEQLSN</sequence>
<dbReference type="InterPro" id="IPR007460">
    <property type="entry name" value="BrnT_toxin"/>
</dbReference>
<dbReference type="RefSeq" id="WP_006615776.1">
    <property type="nucleotide sequence ID" value="NZ_BIMW01000177.1"/>
</dbReference>
<keyword evidence="2" id="KW-1185">Reference proteome</keyword>
<accession>A0A5M3T9Y3</accession>
<dbReference type="Gene3D" id="3.10.450.530">
    <property type="entry name" value="Ribonuclease toxin, BrnT, of type II toxin-antitoxin system"/>
    <property type="match status" value="1"/>
</dbReference>
<organism evidence="1 2">
    <name type="scientific">Limnospira platensis NIES-46</name>
    <dbReference type="NCBI Taxonomy" id="1236695"/>
    <lineage>
        <taxon>Bacteria</taxon>
        <taxon>Bacillati</taxon>
        <taxon>Cyanobacteriota</taxon>
        <taxon>Cyanophyceae</taxon>
        <taxon>Oscillatoriophycideae</taxon>
        <taxon>Oscillatoriales</taxon>
        <taxon>Sirenicapillariaceae</taxon>
        <taxon>Limnospira</taxon>
    </lineage>
</organism>
<proteinExistence type="predicted"/>
<evidence type="ECO:0000313" key="2">
    <source>
        <dbReference type="Proteomes" id="UP000326169"/>
    </source>
</evidence>
<reference evidence="1 2" key="1">
    <citation type="journal article" date="2019" name="J Genomics">
        <title>The Draft Genome of a Hydrogen-producing Cyanobacterium, Arthrospira platensis NIES-46.</title>
        <authorList>
            <person name="Suzuki S."/>
            <person name="Yamaguchi H."/>
            <person name="Kawachi M."/>
        </authorList>
    </citation>
    <scope>NUCLEOTIDE SEQUENCE [LARGE SCALE GENOMIC DNA]</scope>
    <source>
        <strain evidence="1 2">NIES-46</strain>
    </source>
</reference>
<protein>
    <recommendedName>
        <fullName evidence="3">BrnT family toxin</fullName>
    </recommendedName>
</protein>